<dbReference type="InterPro" id="IPR008918">
    <property type="entry name" value="HhH2"/>
</dbReference>
<evidence type="ECO:0000256" key="3">
    <source>
        <dbReference type="ARBA" id="ARBA00022839"/>
    </source>
</evidence>
<evidence type="ECO:0000256" key="2">
    <source>
        <dbReference type="ARBA" id="ARBA00022801"/>
    </source>
</evidence>
<dbReference type="PANTHER" id="PTHR42646">
    <property type="entry name" value="FLAP ENDONUCLEASE XNI"/>
    <property type="match status" value="1"/>
</dbReference>
<keyword evidence="4" id="KW-0238">DNA-binding</keyword>
<feature type="region of interest" description="Disordered" evidence="5">
    <location>
        <begin position="288"/>
        <end position="308"/>
    </location>
</feature>
<dbReference type="Pfam" id="PF02739">
    <property type="entry name" value="5_3_exonuc_N"/>
    <property type="match status" value="1"/>
</dbReference>
<dbReference type="CDD" id="cd09859">
    <property type="entry name" value="PIN_53EXO"/>
    <property type="match status" value="1"/>
</dbReference>
<dbReference type="GO" id="GO:0017108">
    <property type="term" value="F:5'-flap endonuclease activity"/>
    <property type="evidence" value="ECO:0007669"/>
    <property type="project" value="InterPro"/>
</dbReference>
<evidence type="ECO:0000259" key="6">
    <source>
        <dbReference type="SMART" id="SM00475"/>
    </source>
</evidence>
<feature type="domain" description="5'-3' exonuclease" evidence="6">
    <location>
        <begin position="1"/>
        <end position="262"/>
    </location>
</feature>
<dbReference type="SMART" id="SM00279">
    <property type="entry name" value="HhH2"/>
    <property type="match status" value="1"/>
</dbReference>
<name>A0A0G0JMP6_9BACT</name>
<evidence type="ECO:0000256" key="1">
    <source>
        <dbReference type="ARBA" id="ARBA00022722"/>
    </source>
</evidence>
<dbReference type="SUPFAM" id="SSF88723">
    <property type="entry name" value="PIN domain-like"/>
    <property type="match status" value="1"/>
</dbReference>
<dbReference type="GO" id="GO:0033567">
    <property type="term" value="P:DNA replication, Okazaki fragment processing"/>
    <property type="evidence" value="ECO:0007669"/>
    <property type="project" value="InterPro"/>
</dbReference>
<protein>
    <submittedName>
        <fullName evidence="7">Polymerase I protein</fullName>
    </submittedName>
</protein>
<accession>A0A0G0JMP6</accession>
<dbReference type="Gene3D" id="1.10.150.20">
    <property type="entry name" value="5' to 3' exonuclease, C-terminal subdomain"/>
    <property type="match status" value="1"/>
</dbReference>
<dbReference type="InterPro" id="IPR038969">
    <property type="entry name" value="FEN"/>
</dbReference>
<dbReference type="InterPro" id="IPR036279">
    <property type="entry name" value="5-3_exonuclease_C_sf"/>
</dbReference>
<reference evidence="7 8" key="1">
    <citation type="journal article" date="2015" name="Nature">
        <title>rRNA introns, odd ribosomes, and small enigmatic genomes across a large radiation of phyla.</title>
        <authorList>
            <person name="Brown C.T."/>
            <person name="Hug L.A."/>
            <person name="Thomas B.C."/>
            <person name="Sharon I."/>
            <person name="Castelle C.J."/>
            <person name="Singh A."/>
            <person name="Wilkins M.J."/>
            <person name="Williams K.H."/>
            <person name="Banfield J.F."/>
        </authorList>
    </citation>
    <scope>NUCLEOTIDE SEQUENCE [LARGE SCALE GENOMIC DNA]</scope>
</reference>
<dbReference type="SUPFAM" id="SSF47807">
    <property type="entry name" value="5' to 3' exonuclease, C-terminal subdomain"/>
    <property type="match status" value="1"/>
</dbReference>
<dbReference type="Proteomes" id="UP000034471">
    <property type="component" value="Unassembled WGS sequence"/>
</dbReference>
<dbReference type="SMART" id="SM00475">
    <property type="entry name" value="53EXOc"/>
    <property type="match status" value="1"/>
</dbReference>
<evidence type="ECO:0000313" key="7">
    <source>
        <dbReference type="EMBL" id="KKQ38084.1"/>
    </source>
</evidence>
<keyword evidence="2" id="KW-0378">Hydrolase</keyword>
<evidence type="ECO:0000256" key="4">
    <source>
        <dbReference type="ARBA" id="ARBA00023125"/>
    </source>
</evidence>
<dbReference type="Pfam" id="PF01367">
    <property type="entry name" value="5_3_exonuc"/>
    <property type="match status" value="1"/>
</dbReference>
<keyword evidence="1" id="KW-0540">Nuclease</keyword>
<dbReference type="FunFam" id="1.10.150.20:FF:000003">
    <property type="entry name" value="DNA polymerase I"/>
    <property type="match status" value="1"/>
</dbReference>
<dbReference type="EMBL" id="LBTJ01000018">
    <property type="protein sequence ID" value="KKQ38084.1"/>
    <property type="molecule type" value="Genomic_DNA"/>
</dbReference>
<dbReference type="PATRIC" id="fig|1618481.3.peg.474"/>
<dbReference type="InterPro" id="IPR020046">
    <property type="entry name" value="5-3_exonucl_a-hlix_arch_N"/>
</dbReference>
<keyword evidence="3" id="KW-0269">Exonuclease</keyword>
<dbReference type="InterPro" id="IPR002421">
    <property type="entry name" value="5-3_exonuclease"/>
</dbReference>
<comment type="caution">
    <text evidence="7">The sequence shown here is derived from an EMBL/GenBank/DDBJ whole genome shotgun (WGS) entry which is preliminary data.</text>
</comment>
<dbReference type="GO" id="GO:0008409">
    <property type="term" value="F:5'-3' exonuclease activity"/>
    <property type="evidence" value="ECO:0007669"/>
    <property type="project" value="InterPro"/>
</dbReference>
<evidence type="ECO:0000313" key="8">
    <source>
        <dbReference type="Proteomes" id="UP000034471"/>
    </source>
</evidence>
<organism evidence="7 8">
    <name type="scientific">Candidatus Roizmanbacteria bacterium GW2011_GWA2_37_7</name>
    <dbReference type="NCBI Taxonomy" id="1618481"/>
    <lineage>
        <taxon>Bacteria</taxon>
        <taxon>Candidatus Roizmaniibacteriota</taxon>
    </lineage>
</organism>
<gene>
    <name evidence="7" type="ORF">US54_C0018G0007</name>
</gene>
<dbReference type="STRING" id="1618481.US54_C0018G0007"/>
<dbReference type="AlphaFoldDB" id="A0A0G0JMP6"/>
<dbReference type="InterPro" id="IPR020045">
    <property type="entry name" value="DNA_polI_H3TH"/>
</dbReference>
<dbReference type="InterPro" id="IPR029060">
    <property type="entry name" value="PIN-like_dom_sf"/>
</dbReference>
<dbReference type="PANTHER" id="PTHR42646:SF2">
    <property type="entry name" value="5'-3' EXONUCLEASE FAMILY PROTEIN"/>
    <property type="match status" value="1"/>
</dbReference>
<evidence type="ECO:0000256" key="5">
    <source>
        <dbReference type="SAM" id="MobiDB-lite"/>
    </source>
</evidence>
<proteinExistence type="predicted"/>
<dbReference type="GO" id="GO:0003677">
    <property type="term" value="F:DNA binding"/>
    <property type="evidence" value="ECO:0007669"/>
    <property type="project" value="UniProtKB-KW"/>
</dbReference>
<dbReference type="CDD" id="cd09898">
    <property type="entry name" value="H3TH_53EXO"/>
    <property type="match status" value="1"/>
</dbReference>
<dbReference type="Gene3D" id="3.40.50.1010">
    <property type="entry name" value="5'-nuclease"/>
    <property type="match status" value="1"/>
</dbReference>
<sequence length="308" mass="35137">MKTLLLIDGHAMIHRAFHALPSTLSTKSGEPTGAIYGFFLMLQKVIGDFRPTHIVVAFDTPKPTFRKKLFKEYQAKRPAMDVTLRPQIPCIKELLDQGGIKRIEMPGFEADDVIGTLAEKNKINFDRVLILTGDRDLLQLTDKNVFLIAPKRGVTNFDLFTPHEVEDKFGVTPEHIPDYKALAGDSSDNYNTAKGIGPKTARALLTDHKTIEDLLDHVATIENQRWRSILIEYEDKIRLFKKIATILRDLDINEPESQLKFEGFAHELKNGLKKFELFSLINKLFNQPNDQQKQPSKKPENTQQINLF</sequence>
<dbReference type="FunFam" id="3.40.50.1010:FF:000001">
    <property type="entry name" value="DNA polymerase I"/>
    <property type="match status" value="1"/>
</dbReference>